<dbReference type="EMBL" id="DXBC01000072">
    <property type="protein sequence ID" value="HIZ79076.1"/>
    <property type="molecule type" value="Genomic_DNA"/>
</dbReference>
<dbReference type="PANTHER" id="PTHR38445:SF9">
    <property type="entry name" value="HTH-TYPE TRANSCRIPTIONAL REPRESSOR YTRA"/>
    <property type="match status" value="1"/>
</dbReference>
<dbReference type="SUPFAM" id="SSF46785">
    <property type="entry name" value="Winged helix' DNA-binding domain"/>
    <property type="match status" value="1"/>
</dbReference>
<accession>A0A9D2GIA8</accession>
<dbReference type="CDD" id="cd07377">
    <property type="entry name" value="WHTH_GntR"/>
    <property type="match status" value="1"/>
</dbReference>
<reference evidence="5" key="2">
    <citation type="submission" date="2021-04" db="EMBL/GenBank/DDBJ databases">
        <authorList>
            <person name="Gilroy R."/>
        </authorList>
    </citation>
    <scope>NUCLEOTIDE SEQUENCE</scope>
    <source>
        <strain evidence="5">ChiBcec1-1093</strain>
    </source>
</reference>
<dbReference type="GO" id="GO:0003677">
    <property type="term" value="F:DNA binding"/>
    <property type="evidence" value="ECO:0007669"/>
    <property type="project" value="UniProtKB-KW"/>
</dbReference>
<evidence type="ECO:0000256" key="1">
    <source>
        <dbReference type="ARBA" id="ARBA00023015"/>
    </source>
</evidence>
<dbReference type="InterPro" id="IPR036388">
    <property type="entry name" value="WH-like_DNA-bd_sf"/>
</dbReference>
<evidence type="ECO:0000313" key="6">
    <source>
        <dbReference type="Proteomes" id="UP000824101"/>
    </source>
</evidence>
<dbReference type="Proteomes" id="UP000824101">
    <property type="component" value="Unassembled WGS sequence"/>
</dbReference>
<proteinExistence type="predicted"/>
<keyword evidence="2" id="KW-0238">DNA-binding</keyword>
<keyword evidence="1" id="KW-0805">Transcription regulation</keyword>
<feature type="domain" description="HTH gntR-type" evidence="4">
    <location>
        <begin position="10"/>
        <end position="78"/>
    </location>
</feature>
<evidence type="ECO:0000256" key="2">
    <source>
        <dbReference type="ARBA" id="ARBA00023125"/>
    </source>
</evidence>
<dbReference type="InterPro" id="IPR000524">
    <property type="entry name" value="Tscrpt_reg_HTH_GntR"/>
</dbReference>
<organism evidence="5 6">
    <name type="scientific">Candidatus Lachnoclostridium stercorigallinarum</name>
    <dbReference type="NCBI Taxonomy" id="2838634"/>
    <lineage>
        <taxon>Bacteria</taxon>
        <taxon>Bacillati</taxon>
        <taxon>Bacillota</taxon>
        <taxon>Clostridia</taxon>
        <taxon>Lachnospirales</taxon>
        <taxon>Lachnospiraceae</taxon>
    </lineage>
</organism>
<dbReference type="GO" id="GO:0003700">
    <property type="term" value="F:DNA-binding transcription factor activity"/>
    <property type="evidence" value="ECO:0007669"/>
    <property type="project" value="InterPro"/>
</dbReference>
<dbReference type="PROSITE" id="PS50949">
    <property type="entry name" value="HTH_GNTR"/>
    <property type="match status" value="1"/>
</dbReference>
<evidence type="ECO:0000259" key="4">
    <source>
        <dbReference type="PROSITE" id="PS50949"/>
    </source>
</evidence>
<dbReference type="AlphaFoldDB" id="A0A9D2GIA8"/>
<keyword evidence="3" id="KW-0804">Transcription</keyword>
<protein>
    <submittedName>
        <fullName evidence="5">GntR family transcriptional regulator</fullName>
    </submittedName>
</protein>
<dbReference type="Pfam" id="PF00392">
    <property type="entry name" value="GntR"/>
    <property type="match status" value="1"/>
</dbReference>
<dbReference type="SMART" id="SM00345">
    <property type="entry name" value="HTH_GNTR"/>
    <property type="match status" value="1"/>
</dbReference>
<dbReference type="PANTHER" id="PTHR38445">
    <property type="entry name" value="HTH-TYPE TRANSCRIPTIONAL REPRESSOR YTRA"/>
    <property type="match status" value="1"/>
</dbReference>
<dbReference type="InterPro" id="IPR036390">
    <property type="entry name" value="WH_DNA-bd_sf"/>
</dbReference>
<comment type="caution">
    <text evidence="5">The sequence shown here is derived from an EMBL/GenBank/DDBJ whole genome shotgun (WGS) entry which is preliminary data.</text>
</comment>
<evidence type="ECO:0000256" key="3">
    <source>
        <dbReference type="ARBA" id="ARBA00023163"/>
    </source>
</evidence>
<evidence type="ECO:0000313" key="5">
    <source>
        <dbReference type="EMBL" id="HIZ79076.1"/>
    </source>
</evidence>
<dbReference type="Gene3D" id="1.10.10.10">
    <property type="entry name" value="Winged helix-like DNA-binding domain superfamily/Winged helix DNA-binding domain"/>
    <property type="match status" value="1"/>
</dbReference>
<name>A0A9D2GIA8_9FIRM</name>
<gene>
    <name evidence="5" type="ORF">IAA17_04750</name>
</gene>
<reference evidence="5" key="1">
    <citation type="journal article" date="2021" name="PeerJ">
        <title>Extensive microbial diversity within the chicken gut microbiome revealed by metagenomics and culture.</title>
        <authorList>
            <person name="Gilroy R."/>
            <person name="Ravi A."/>
            <person name="Getino M."/>
            <person name="Pursley I."/>
            <person name="Horton D.L."/>
            <person name="Alikhan N.F."/>
            <person name="Baker D."/>
            <person name="Gharbi K."/>
            <person name="Hall N."/>
            <person name="Watson M."/>
            <person name="Adriaenssens E.M."/>
            <person name="Foster-Nyarko E."/>
            <person name="Jarju S."/>
            <person name="Secka A."/>
            <person name="Antonio M."/>
            <person name="Oren A."/>
            <person name="Chaudhuri R.R."/>
            <person name="La Ragione R."/>
            <person name="Hildebrand F."/>
            <person name="Pallen M.J."/>
        </authorList>
    </citation>
    <scope>NUCLEOTIDE SEQUENCE</scope>
    <source>
        <strain evidence="5">ChiBcec1-1093</strain>
    </source>
</reference>
<sequence>MIVLDYKDRRPIYEQVMERLQELMIMGVLQQDEKLPSVRGLATELSINPNTIQRAYMELERQGYIYSVKGKGSFAADVSRIKDAKWMELEAGLKEMAEKAVRLGAGAEDFVRLAREAYRKAGESV</sequence>